<keyword evidence="3" id="KW-0902">Two-component regulatory system</keyword>
<dbReference type="Pfam" id="PF02954">
    <property type="entry name" value="HTH_8"/>
    <property type="match status" value="1"/>
</dbReference>
<dbReference type="AlphaFoldDB" id="A0A447D0I7"/>
<dbReference type="PANTHER" id="PTHR32071">
    <property type="entry name" value="TRANSCRIPTIONAL REGULATORY PROTEIN"/>
    <property type="match status" value="1"/>
</dbReference>
<dbReference type="Proteomes" id="UP000289200">
    <property type="component" value="Unassembled WGS sequence"/>
</dbReference>
<dbReference type="PANTHER" id="PTHR32071:SF77">
    <property type="entry name" value="TRANSCRIPTIONAL REGULATORY PROTEIN"/>
    <property type="match status" value="1"/>
</dbReference>
<dbReference type="InterPro" id="IPR027417">
    <property type="entry name" value="P-loop_NTPase"/>
</dbReference>
<dbReference type="PROSITE" id="PS00676">
    <property type="entry name" value="SIGMA54_INTERACT_2"/>
    <property type="match status" value="1"/>
</dbReference>
<dbReference type="EMBL" id="UWOC01000187">
    <property type="protein sequence ID" value="VCU11056.1"/>
    <property type="molecule type" value="Genomic_DNA"/>
</dbReference>
<dbReference type="OrthoDB" id="9802388at2"/>
<dbReference type="FunFam" id="3.40.50.300:FF:000006">
    <property type="entry name" value="DNA-binding transcriptional regulator NtrC"/>
    <property type="match status" value="1"/>
</dbReference>
<dbReference type="InterPro" id="IPR003593">
    <property type="entry name" value="AAA+_ATPase"/>
</dbReference>
<feature type="region of interest" description="Disordered" evidence="8">
    <location>
        <begin position="1"/>
        <end position="25"/>
    </location>
</feature>
<dbReference type="SUPFAM" id="SSF52540">
    <property type="entry name" value="P-loop containing nucleoside triphosphate hydrolases"/>
    <property type="match status" value="1"/>
</dbReference>
<organism evidence="10 11">
    <name type="scientific">Rhodoplanes serenus</name>
    <dbReference type="NCBI Taxonomy" id="200615"/>
    <lineage>
        <taxon>Bacteria</taxon>
        <taxon>Pseudomonadati</taxon>
        <taxon>Pseudomonadota</taxon>
        <taxon>Alphaproteobacteria</taxon>
        <taxon>Hyphomicrobiales</taxon>
        <taxon>Nitrobacteraceae</taxon>
        <taxon>Rhodoplanes</taxon>
    </lineage>
</organism>
<evidence type="ECO:0000313" key="11">
    <source>
        <dbReference type="Proteomes" id="UP000289200"/>
    </source>
</evidence>
<dbReference type="CDD" id="cd00009">
    <property type="entry name" value="AAA"/>
    <property type="match status" value="1"/>
</dbReference>
<evidence type="ECO:0000256" key="7">
    <source>
        <dbReference type="ARBA" id="ARBA00023163"/>
    </source>
</evidence>
<evidence type="ECO:0000256" key="8">
    <source>
        <dbReference type="SAM" id="MobiDB-lite"/>
    </source>
</evidence>
<accession>A0A447D0I7</accession>
<evidence type="ECO:0000256" key="5">
    <source>
        <dbReference type="ARBA" id="ARBA00023125"/>
    </source>
</evidence>
<keyword evidence="7" id="KW-0804">Transcription</keyword>
<dbReference type="InterPro" id="IPR002078">
    <property type="entry name" value="Sigma_54_int"/>
</dbReference>
<dbReference type="Gene3D" id="3.40.50.300">
    <property type="entry name" value="P-loop containing nucleotide triphosphate hydrolases"/>
    <property type="match status" value="1"/>
</dbReference>
<dbReference type="GO" id="GO:0043565">
    <property type="term" value="F:sequence-specific DNA binding"/>
    <property type="evidence" value="ECO:0007669"/>
    <property type="project" value="InterPro"/>
</dbReference>
<name>A0A447D0I7_9BRAD</name>
<dbReference type="Gene3D" id="1.10.8.60">
    <property type="match status" value="1"/>
</dbReference>
<keyword evidence="4" id="KW-0805">Transcription regulation</keyword>
<dbReference type="InterPro" id="IPR009057">
    <property type="entry name" value="Homeodomain-like_sf"/>
</dbReference>
<reference evidence="11" key="1">
    <citation type="submission" date="2018-10" db="EMBL/GenBank/DDBJ databases">
        <authorList>
            <person name="Peiro R."/>
            <person name="Begona"/>
            <person name="Cbmso G."/>
            <person name="Lopez M."/>
            <person name="Gonzalez S."/>
            <person name="Sacristan E."/>
            <person name="Castillo E."/>
        </authorList>
    </citation>
    <scope>NUCLEOTIDE SEQUENCE [LARGE SCALE GENOMIC DNA]</scope>
</reference>
<protein>
    <submittedName>
        <fullName evidence="10">Acetoin catabolism regulatory protein</fullName>
    </submittedName>
</protein>
<evidence type="ECO:0000259" key="9">
    <source>
        <dbReference type="PROSITE" id="PS50045"/>
    </source>
</evidence>
<dbReference type="SUPFAM" id="SSF46689">
    <property type="entry name" value="Homeodomain-like"/>
    <property type="match status" value="1"/>
</dbReference>
<dbReference type="PROSITE" id="PS00675">
    <property type="entry name" value="SIGMA54_INTERACT_1"/>
    <property type="match status" value="1"/>
</dbReference>
<dbReference type="GO" id="GO:0005524">
    <property type="term" value="F:ATP binding"/>
    <property type="evidence" value="ECO:0007669"/>
    <property type="project" value="UniProtKB-KW"/>
</dbReference>
<evidence type="ECO:0000256" key="1">
    <source>
        <dbReference type="ARBA" id="ARBA00022741"/>
    </source>
</evidence>
<evidence type="ECO:0000256" key="3">
    <source>
        <dbReference type="ARBA" id="ARBA00023012"/>
    </source>
</evidence>
<dbReference type="InterPro" id="IPR003018">
    <property type="entry name" value="GAF"/>
</dbReference>
<keyword evidence="5" id="KW-0238">DNA-binding</keyword>
<dbReference type="Pfam" id="PF25601">
    <property type="entry name" value="AAA_lid_14"/>
    <property type="match status" value="1"/>
</dbReference>
<dbReference type="InterPro" id="IPR025943">
    <property type="entry name" value="Sigma_54_int_dom_ATP-bd_2"/>
</dbReference>
<evidence type="ECO:0000256" key="2">
    <source>
        <dbReference type="ARBA" id="ARBA00022840"/>
    </source>
</evidence>
<dbReference type="InterPro" id="IPR002197">
    <property type="entry name" value="HTH_Fis"/>
</dbReference>
<dbReference type="Gene3D" id="3.30.450.40">
    <property type="match status" value="1"/>
</dbReference>
<keyword evidence="1" id="KW-0547">Nucleotide-binding</keyword>
<evidence type="ECO:0000313" key="10">
    <source>
        <dbReference type="EMBL" id="VCU11056.1"/>
    </source>
</evidence>
<evidence type="ECO:0000256" key="6">
    <source>
        <dbReference type="ARBA" id="ARBA00023159"/>
    </source>
</evidence>
<gene>
    <name evidence="10" type="primary">acoR</name>
    <name evidence="10" type="ORF">RHODGE_RHODGE_04260</name>
</gene>
<dbReference type="SMART" id="SM00382">
    <property type="entry name" value="AAA"/>
    <property type="match status" value="1"/>
</dbReference>
<dbReference type="Gene3D" id="1.10.10.60">
    <property type="entry name" value="Homeodomain-like"/>
    <property type="match status" value="1"/>
</dbReference>
<dbReference type="GO" id="GO:0000160">
    <property type="term" value="P:phosphorelay signal transduction system"/>
    <property type="evidence" value="ECO:0007669"/>
    <property type="project" value="UniProtKB-KW"/>
</dbReference>
<keyword evidence="2" id="KW-0067">ATP-binding</keyword>
<dbReference type="InterPro" id="IPR029016">
    <property type="entry name" value="GAF-like_dom_sf"/>
</dbReference>
<keyword evidence="6" id="KW-0010">Activator</keyword>
<keyword evidence="11" id="KW-1185">Reference proteome</keyword>
<dbReference type="Pfam" id="PF00158">
    <property type="entry name" value="Sigma54_activat"/>
    <property type="match status" value="1"/>
</dbReference>
<dbReference type="PRINTS" id="PR01590">
    <property type="entry name" value="HTHFIS"/>
</dbReference>
<dbReference type="InterPro" id="IPR058031">
    <property type="entry name" value="AAA_lid_NorR"/>
</dbReference>
<proteinExistence type="predicted"/>
<dbReference type="InterPro" id="IPR025662">
    <property type="entry name" value="Sigma_54_int_dom_ATP-bd_1"/>
</dbReference>
<evidence type="ECO:0000256" key="4">
    <source>
        <dbReference type="ARBA" id="ARBA00023015"/>
    </source>
</evidence>
<dbReference type="SUPFAM" id="SSF55781">
    <property type="entry name" value="GAF domain-like"/>
    <property type="match status" value="1"/>
</dbReference>
<comment type="caution">
    <text evidence="10">The sequence shown here is derived from an EMBL/GenBank/DDBJ whole genome shotgun (WGS) entry which is preliminary data.</text>
</comment>
<feature type="region of interest" description="Disordered" evidence="8">
    <location>
        <begin position="645"/>
        <end position="697"/>
    </location>
</feature>
<feature type="domain" description="Sigma-54 factor interaction" evidence="9">
    <location>
        <begin position="393"/>
        <end position="613"/>
    </location>
</feature>
<dbReference type="Pfam" id="PF01590">
    <property type="entry name" value="GAF"/>
    <property type="match status" value="1"/>
</dbReference>
<sequence>MSDASVPHASVSDASVSDASVPSASTQDAVDVARRRFLNEGRVPHGVLAASILRSWQRCVRHGLDACRRPVVDPPGAAELRHLHGQHERLRRLSRPELEVLYGDARRCGSVVILTGPDGTVLDLVGDPSFAGRAARVDLRPGVSWSETATGTNAIGTALVERRPVAVHGREHWFDHHRILACAAAPLVDPRGRLAGVLDLSGPATDRHRHALALVRLVARQIEHRFFADGFAHCTVLRLHRDAALIGTVHEGILVFDDGCLVAADRTGLALVGHDWAALDRLCLDDLTGGTPDPAASSDDGPRRLRGIDGSVLFGRVSPPHRRPVGRAARRDTVVAGETAQEASAAPARRHGRAGDAVTTATTMASAAASVPHRRAVDPSAGRVVEPVLGDEMRAALARTVRLVDAGIPVLLLGETGSGKEVFARRVHAESGRSGKPFVAVNCAALPEGLIEAELFGYEAGAFTGARRDGAKGLLRRADGGILFLDEIGDMPLVMQSRLLRVLQDKEVSPLGGGRPVPVDFALICATHQPLGALLAAGEFRQDLYFRIAQYVVEQPPVRRHPDRRSLVRTLWRRLGGDDAGLVLAPETERLLAAYEWPGNFRQLVCVLRTLMVLSDADGVVMPDLLPADLRATAAGAAAPSTLTAFAAPEPPHDSVPAPRPTGDGEADPQSGGLADQMRRAMHRALEESGGNVSRAARRLGIDRSTYYRRLRRDDRGRPGRA</sequence>
<dbReference type="PROSITE" id="PS50045">
    <property type="entry name" value="SIGMA54_INTERACT_4"/>
    <property type="match status" value="1"/>
</dbReference>
<dbReference type="GO" id="GO:0006355">
    <property type="term" value="P:regulation of DNA-templated transcription"/>
    <property type="evidence" value="ECO:0007669"/>
    <property type="project" value="InterPro"/>
</dbReference>
<feature type="region of interest" description="Disordered" evidence="8">
    <location>
        <begin position="318"/>
        <end position="355"/>
    </location>
</feature>